<reference evidence="1 2" key="1">
    <citation type="submission" date="2024-02" db="EMBL/GenBank/DDBJ databases">
        <authorList>
            <consortium name="ELIXIR-Norway"/>
            <consortium name="Elixir Norway"/>
        </authorList>
    </citation>
    <scope>NUCLEOTIDE SEQUENCE [LARGE SCALE GENOMIC DNA]</scope>
</reference>
<keyword evidence="2" id="KW-1185">Reference proteome</keyword>
<gene>
    <name evidence="1" type="ORF">CSSPJE1EN1_LOCUS1161</name>
</gene>
<evidence type="ECO:0000313" key="2">
    <source>
        <dbReference type="Proteomes" id="UP001497444"/>
    </source>
</evidence>
<dbReference type="Proteomes" id="UP001497444">
    <property type="component" value="Chromosome 1"/>
</dbReference>
<dbReference type="EMBL" id="OZ020096">
    <property type="protein sequence ID" value="CAK9255683.1"/>
    <property type="molecule type" value="Genomic_DNA"/>
</dbReference>
<proteinExistence type="predicted"/>
<sequence>MIPYVYFGILLTEVEAECSSSFGSTGKRCKSGAEMYRNDDEAHAHLSKASLTVAIFSGHWPSSVTFFGNI</sequence>
<name>A0ABP0VMM6_9BRYO</name>
<protein>
    <submittedName>
        <fullName evidence="1">Uncharacterized protein</fullName>
    </submittedName>
</protein>
<organism evidence="1 2">
    <name type="scientific">Sphagnum jensenii</name>
    <dbReference type="NCBI Taxonomy" id="128206"/>
    <lineage>
        <taxon>Eukaryota</taxon>
        <taxon>Viridiplantae</taxon>
        <taxon>Streptophyta</taxon>
        <taxon>Embryophyta</taxon>
        <taxon>Bryophyta</taxon>
        <taxon>Sphagnophytina</taxon>
        <taxon>Sphagnopsida</taxon>
        <taxon>Sphagnales</taxon>
        <taxon>Sphagnaceae</taxon>
        <taxon>Sphagnum</taxon>
    </lineage>
</organism>
<evidence type="ECO:0000313" key="1">
    <source>
        <dbReference type="EMBL" id="CAK9255683.1"/>
    </source>
</evidence>
<accession>A0ABP0VMM6</accession>